<keyword evidence="2 4" id="KW-0378">Hydrolase</keyword>
<dbReference type="InterPro" id="IPR050542">
    <property type="entry name" value="Glycosyl_Hydrlase18_Chitinase"/>
</dbReference>
<name>B6IQV0_RHOCS</name>
<dbReference type="Gene3D" id="3.20.20.80">
    <property type="entry name" value="Glycosidases"/>
    <property type="match status" value="1"/>
</dbReference>
<dbReference type="AlphaFoldDB" id="B6IQV0"/>
<evidence type="ECO:0000256" key="4">
    <source>
        <dbReference type="RuleBase" id="RU000489"/>
    </source>
</evidence>
<sequence>MATYPWEDDMLDNATPNANRLVIYYNSNLIPLSSFASSDYTHVILSFARPDPSGTMVLDGNLTSTVMAQIPALKSAGKKVMMAIGGGACSSAQWQQMAGNVQFSAAQIAAMVQTYGLDGIDIDFEDSAAFTGSAGYDGTQFMINLTQALYGALPASARLISHAPQAPYFFPTWSSAYIRIMEAVGTQIDFLNLQYYNNPGFQEPSFILGTSAGSVAGMIAAGIPATKIVIGKPVGQNDAGSGWMPVSDIVGQIVTPLVSTYRYIGGVMGWQAASDPTGSWGATLAAALSPTAAVA</sequence>
<dbReference type="Proteomes" id="UP000001591">
    <property type="component" value="Chromosome"/>
</dbReference>
<dbReference type="CDD" id="cd00598">
    <property type="entry name" value="GH18_chitinase-like"/>
    <property type="match status" value="1"/>
</dbReference>
<dbReference type="PROSITE" id="PS01095">
    <property type="entry name" value="GH18_1"/>
    <property type="match status" value="1"/>
</dbReference>
<keyword evidence="8" id="KW-1185">Reference proteome</keyword>
<dbReference type="STRING" id="414684.RC1_0396"/>
<evidence type="ECO:0000256" key="2">
    <source>
        <dbReference type="ARBA" id="ARBA00022801"/>
    </source>
</evidence>
<evidence type="ECO:0000256" key="3">
    <source>
        <dbReference type="ARBA" id="ARBA00023295"/>
    </source>
</evidence>
<dbReference type="PROSITE" id="PS51910">
    <property type="entry name" value="GH18_2"/>
    <property type="match status" value="1"/>
</dbReference>
<dbReference type="eggNOG" id="COG3469">
    <property type="taxonomic scope" value="Bacteria"/>
</dbReference>
<evidence type="ECO:0000313" key="7">
    <source>
        <dbReference type="EMBL" id="ACI97836.1"/>
    </source>
</evidence>
<dbReference type="CAZy" id="GH18">
    <property type="family name" value="Glycoside Hydrolase Family 18"/>
</dbReference>
<dbReference type="RefSeq" id="WP_012565628.1">
    <property type="nucleotide sequence ID" value="NC_011420.2"/>
</dbReference>
<dbReference type="InterPro" id="IPR017853">
    <property type="entry name" value="GH"/>
</dbReference>
<feature type="domain" description="GH18" evidence="6">
    <location>
        <begin position="19"/>
        <end position="291"/>
    </location>
</feature>
<dbReference type="GO" id="GO:0008843">
    <property type="term" value="F:endochitinase activity"/>
    <property type="evidence" value="ECO:0007669"/>
    <property type="project" value="UniProtKB-EC"/>
</dbReference>
<keyword evidence="3 4" id="KW-0326">Glycosidase</keyword>
<organism evidence="7 8">
    <name type="scientific">Rhodospirillum centenum (strain ATCC 51521 / SW)</name>
    <dbReference type="NCBI Taxonomy" id="414684"/>
    <lineage>
        <taxon>Bacteria</taxon>
        <taxon>Pseudomonadati</taxon>
        <taxon>Pseudomonadota</taxon>
        <taxon>Alphaproteobacteria</taxon>
        <taxon>Rhodospirillales</taxon>
        <taxon>Rhodospirillaceae</taxon>
        <taxon>Rhodospirillum</taxon>
    </lineage>
</organism>
<dbReference type="OrthoDB" id="9775889at2"/>
<dbReference type="SUPFAM" id="SSF51445">
    <property type="entry name" value="(Trans)glycosidases"/>
    <property type="match status" value="1"/>
</dbReference>
<protein>
    <recommendedName>
        <fullName evidence="1">chitinase</fullName>
        <ecNumber evidence="1">3.2.1.14</ecNumber>
    </recommendedName>
</protein>
<dbReference type="PANTHER" id="PTHR45708:SF49">
    <property type="entry name" value="ENDOCHITINASE"/>
    <property type="match status" value="1"/>
</dbReference>
<dbReference type="PANTHER" id="PTHR45708">
    <property type="entry name" value="ENDOCHITINASE"/>
    <property type="match status" value="1"/>
</dbReference>
<dbReference type="SMART" id="SM00636">
    <property type="entry name" value="Glyco_18"/>
    <property type="match status" value="1"/>
</dbReference>
<accession>B6IQV0</accession>
<proteinExistence type="inferred from homology"/>
<dbReference type="GO" id="GO:0005975">
    <property type="term" value="P:carbohydrate metabolic process"/>
    <property type="evidence" value="ECO:0007669"/>
    <property type="project" value="InterPro"/>
</dbReference>
<dbReference type="GO" id="GO:0008061">
    <property type="term" value="F:chitin binding"/>
    <property type="evidence" value="ECO:0007669"/>
    <property type="project" value="InterPro"/>
</dbReference>
<dbReference type="InterPro" id="IPR001223">
    <property type="entry name" value="Glyco_hydro18_cat"/>
</dbReference>
<dbReference type="EC" id="3.2.1.14" evidence="1"/>
<comment type="similarity">
    <text evidence="5">Belongs to the glycosyl hydrolase 18 family.</text>
</comment>
<dbReference type="InterPro" id="IPR001579">
    <property type="entry name" value="Glyco_hydro_18_chit_AS"/>
</dbReference>
<gene>
    <name evidence="7" type="ordered locus">RC1_0396</name>
</gene>
<dbReference type="EMBL" id="CP000613">
    <property type="protein sequence ID" value="ACI97836.1"/>
    <property type="molecule type" value="Genomic_DNA"/>
</dbReference>
<evidence type="ECO:0000313" key="8">
    <source>
        <dbReference type="Proteomes" id="UP000001591"/>
    </source>
</evidence>
<dbReference type="Pfam" id="PF00704">
    <property type="entry name" value="Glyco_hydro_18"/>
    <property type="match status" value="1"/>
</dbReference>
<reference evidence="7 8" key="1">
    <citation type="journal article" date="2010" name="BMC Genomics">
        <title>Metabolic flexibility revealed in the genome of the cyst-forming alpha-1 proteobacterium Rhodospirillum centenum.</title>
        <authorList>
            <person name="Lu Y.K."/>
            <person name="Marden J."/>
            <person name="Han M."/>
            <person name="Swingley W.D."/>
            <person name="Mastrian S.D."/>
            <person name="Chowdhury S.R."/>
            <person name="Hao J."/>
            <person name="Helmy T."/>
            <person name="Kim S."/>
            <person name="Kurdoglu A.A."/>
            <person name="Matthies H.J."/>
            <person name="Rollo D."/>
            <person name="Stothard P."/>
            <person name="Blankenship R.E."/>
            <person name="Bauer C.E."/>
            <person name="Touchman J.W."/>
        </authorList>
    </citation>
    <scope>NUCLEOTIDE SEQUENCE [LARGE SCALE GENOMIC DNA]</scope>
    <source>
        <strain evidence="8">ATCC 51521 / SW</strain>
    </source>
</reference>
<dbReference type="HOGENOM" id="CLU_914929_0_0_5"/>
<dbReference type="KEGG" id="rce:RC1_0396"/>
<dbReference type="InterPro" id="IPR011583">
    <property type="entry name" value="Chitinase_II/V-like_cat"/>
</dbReference>
<evidence type="ECO:0000256" key="5">
    <source>
        <dbReference type="RuleBase" id="RU004453"/>
    </source>
</evidence>
<evidence type="ECO:0000256" key="1">
    <source>
        <dbReference type="ARBA" id="ARBA00012729"/>
    </source>
</evidence>
<evidence type="ECO:0000259" key="6">
    <source>
        <dbReference type="PROSITE" id="PS51910"/>
    </source>
</evidence>